<protein>
    <submittedName>
        <fullName evidence="3">Putative alpha/beta hydrolase</fullName>
    </submittedName>
</protein>
<accession>Q8NKN6</accession>
<feature type="transmembrane region" description="Helical" evidence="1">
    <location>
        <begin position="7"/>
        <end position="25"/>
    </location>
</feature>
<dbReference type="SUPFAM" id="SSF53474">
    <property type="entry name" value="alpha/beta-Hydrolases"/>
    <property type="match status" value="1"/>
</dbReference>
<feature type="domain" description="AB hydrolase-1" evidence="2">
    <location>
        <begin position="57"/>
        <end position="280"/>
    </location>
</feature>
<dbReference type="GO" id="GO:0016020">
    <property type="term" value="C:membrane"/>
    <property type="evidence" value="ECO:0007669"/>
    <property type="project" value="TreeGrafter"/>
</dbReference>
<dbReference type="InterPro" id="IPR000073">
    <property type="entry name" value="AB_hydrolase_1"/>
</dbReference>
<evidence type="ECO:0000259" key="2">
    <source>
        <dbReference type="Pfam" id="PF00561"/>
    </source>
</evidence>
<dbReference type="AlphaFoldDB" id="Q8NKN6"/>
<dbReference type="InterPro" id="IPR050266">
    <property type="entry name" value="AB_hydrolase_sf"/>
</dbReference>
<dbReference type="Pfam" id="PF00561">
    <property type="entry name" value="Abhydrolase_1"/>
    <property type="match status" value="1"/>
</dbReference>
<proteinExistence type="predicted"/>
<evidence type="ECO:0000313" key="3">
    <source>
        <dbReference type="EMBL" id="CAD42684.1"/>
    </source>
</evidence>
<reference evidence="3" key="1">
    <citation type="journal article" date="2002" name="Environ. Microbiol.">
        <title>First insight into the genome of an uncultivated crenarchaeote from soil.</title>
        <authorList>
            <person name="Quaiser A."/>
            <person name="Ochsenreiter T."/>
            <person name="Klenk H.P."/>
            <person name="Kletzin A."/>
            <person name="Treusch A.H."/>
            <person name="Meurer G."/>
            <person name="Eck J."/>
            <person name="Sensen C.W."/>
            <person name="Schleper C."/>
        </authorList>
    </citation>
    <scope>NUCLEOTIDE SEQUENCE</scope>
</reference>
<sequence>MDIDHKILVYFILSINKIIITMGLVSDRQRNETMDFIKILGYNIRYIKIDQVKSNETIILLHGIGASAERWSELVPFLYNCNIIIPDIIGFGYSEKPRIEYNIDLFVKFLDELFLKLEIKNPIIMGSSFGGQLILEYYFRHKDFFKKMILVSPAGTQERPTLALRQYTYSCLYPTRENTERAFKMMSHFNHTVKDSMIKDFINRMKQPNAKHSFVSTLLALRKNSDLQDNLREIKIPTLVIWGKEDNTIPVENIEYFRGIPFVKTCIMSDCGHVPFVEKPLEFYKIVKEFIDS</sequence>
<evidence type="ECO:0000256" key="1">
    <source>
        <dbReference type="SAM" id="Phobius"/>
    </source>
</evidence>
<dbReference type="InterPro" id="IPR029058">
    <property type="entry name" value="AB_hydrolase_fold"/>
</dbReference>
<keyword evidence="1" id="KW-0472">Membrane</keyword>
<dbReference type="ESTHER" id="unccr-Q8NKN6">
    <property type="family name" value="Crenarchaeota-hydrolase"/>
</dbReference>
<dbReference type="Gene3D" id="3.40.50.1820">
    <property type="entry name" value="alpha/beta hydrolase"/>
    <property type="match status" value="1"/>
</dbReference>
<dbReference type="PANTHER" id="PTHR43798:SF33">
    <property type="entry name" value="HYDROLASE, PUTATIVE (AFU_ORTHOLOGUE AFUA_2G14860)-RELATED"/>
    <property type="match status" value="1"/>
</dbReference>
<dbReference type="EMBL" id="AJ496176">
    <property type="protein sequence ID" value="CAD42684.1"/>
    <property type="molecule type" value="Genomic_DNA"/>
</dbReference>
<keyword evidence="1" id="KW-0812">Transmembrane</keyword>
<organism evidence="3">
    <name type="scientific">uncultured crenarchaeote</name>
    <dbReference type="NCBI Taxonomy" id="29281"/>
    <lineage>
        <taxon>Archaea</taxon>
        <taxon>Thermoproteota</taxon>
        <taxon>environmental samples</taxon>
    </lineage>
</organism>
<keyword evidence="3" id="KW-0378">Hydrolase</keyword>
<dbReference type="PANTHER" id="PTHR43798">
    <property type="entry name" value="MONOACYLGLYCEROL LIPASE"/>
    <property type="match status" value="1"/>
</dbReference>
<dbReference type="PRINTS" id="PR00111">
    <property type="entry name" value="ABHYDROLASE"/>
</dbReference>
<name>Q8NKN6_9CREN</name>
<dbReference type="GO" id="GO:0016787">
    <property type="term" value="F:hydrolase activity"/>
    <property type="evidence" value="ECO:0007669"/>
    <property type="project" value="UniProtKB-KW"/>
</dbReference>
<keyword evidence="1" id="KW-1133">Transmembrane helix</keyword>